<evidence type="ECO:0000256" key="6">
    <source>
        <dbReference type="ARBA" id="ARBA00022878"/>
    </source>
</evidence>
<feature type="region of interest" description="Disordered" evidence="13">
    <location>
        <begin position="1"/>
        <end position="29"/>
    </location>
</feature>
<sequence>MSRSAETDPRKVLHYTDLQRSKPTRQEDPYQYQAGWGNRFQSEIIPGALPVAQNNPQDRGFGLYTEGFTSSSFAAPRNAHRSAYLYRARPSAAHNGYSDIQTRSHVESCFLSINKNLQTLPQLAEWSPFPIPDANDATDFIDGLHTLGGSGDANLGEGLAIHIYAFNADMRNKAYCNTDGEFLITPQLGTLDIQTEMGMLFVQPGEICVIPRGVNFRMAIANGATAARGYITEIWGSVWELPDLGPLGGYALANARDFLYPVAHIDEDLMVPYTIVVKTNGKLVAISQDHSPFDVVAWHGNVCPYKYDLTKFSSQNSTSVDHTDPSIFTVLQAKSRDPNTALAEYLWFGPRWDMASNSFRPPYFHRNAASEFLGCIYGAGLGRGNDFVPGAASYDSGFTAHGSFADEMVEELALKVNVPRKILMNQMTFMIESSRTLLFTKWARQDCGVFDNHSIDPQVWKKLPDRFSTNPEVRKLLQRRKEEAEKEIERLNYYHNVTLLDTQVKITTKA</sequence>
<dbReference type="PANTHER" id="PTHR11056:SF5">
    <property type="entry name" value="HOMOGENTISATE 1,2-DIOXYGENASE"/>
    <property type="match status" value="1"/>
</dbReference>
<evidence type="ECO:0000256" key="3">
    <source>
        <dbReference type="ARBA" id="ARBA00007757"/>
    </source>
</evidence>
<protein>
    <recommendedName>
        <fullName evidence="4">homogentisate 1,2-dioxygenase</fullName>
        <ecNumber evidence="4">1.13.11.5</ecNumber>
    </recommendedName>
</protein>
<keyword evidence="9 12" id="KW-0408">Iron</keyword>
<dbReference type="InterPro" id="IPR011051">
    <property type="entry name" value="RmlC_Cupin_sf"/>
</dbReference>
<comment type="pathway">
    <text evidence="2">Amino-acid degradation; L-phenylalanine degradation; acetoacetate and fumarate from L-phenylalanine: step 4/6.</text>
</comment>
<evidence type="ECO:0000313" key="17">
    <source>
        <dbReference type="Proteomes" id="UP000226192"/>
    </source>
</evidence>
<keyword evidence="7" id="KW-0223">Dioxygenase</keyword>
<dbReference type="GO" id="GO:0006572">
    <property type="term" value="P:L-tyrosine catabolic process"/>
    <property type="evidence" value="ECO:0007669"/>
    <property type="project" value="UniProtKB-KW"/>
</dbReference>
<keyword evidence="17" id="KW-1185">Reference proteome</keyword>
<dbReference type="EMBL" id="NJET01000016">
    <property type="protein sequence ID" value="PHH65599.1"/>
    <property type="molecule type" value="Genomic_DNA"/>
</dbReference>
<dbReference type="SUPFAM" id="SSF51182">
    <property type="entry name" value="RmlC-like cupins"/>
    <property type="match status" value="1"/>
</dbReference>
<dbReference type="GO" id="GO:0004411">
    <property type="term" value="F:homogentisate 1,2-dioxygenase activity"/>
    <property type="evidence" value="ECO:0007669"/>
    <property type="project" value="UniProtKB-EC"/>
</dbReference>
<keyword evidence="8" id="KW-0560">Oxidoreductase</keyword>
<feature type="compositionally biased region" description="Basic and acidic residues" evidence="13">
    <location>
        <begin position="1"/>
        <end position="11"/>
    </location>
</feature>
<feature type="binding site" evidence="12">
    <location>
        <position position="365"/>
    </location>
    <ligand>
        <name>Fe cation</name>
        <dbReference type="ChEBI" id="CHEBI:24875"/>
    </ligand>
</feature>
<keyword evidence="10" id="KW-0585">Phenylalanine catabolism</keyword>
<evidence type="ECO:0000256" key="5">
    <source>
        <dbReference type="ARBA" id="ARBA00022723"/>
    </source>
</evidence>
<dbReference type="InterPro" id="IPR014710">
    <property type="entry name" value="RmlC-like_jellyroll"/>
</dbReference>
<dbReference type="FunFam" id="2.60.120.10:FF:000034">
    <property type="entry name" value="Homogentisate 1,2-dioxygenase"/>
    <property type="match status" value="1"/>
</dbReference>
<evidence type="ECO:0000259" key="14">
    <source>
        <dbReference type="Pfam" id="PF04209"/>
    </source>
</evidence>
<dbReference type="CDD" id="cd07000">
    <property type="entry name" value="cupin_HGO_N"/>
    <property type="match status" value="1"/>
</dbReference>
<dbReference type="GO" id="GO:0046872">
    <property type="term" value="F:metal ion binding"/>
    <property type="evidence" value="ECO:0007669"/>
    <property type="project" value="UniProtKB-KW"/>
</dbReference>
<evidence type="ECO:0000313" key="16">
    <source>
        <dbReference type="EMBL" id="PHH65599.1"/>
    </source>
</evidence>
<dbReference type="InterPro" id="IPR046451">
    <property type="entry name" value="HgmA_C"/>
</dbReference>
<feature type="binding site" evidence="12">
    <location>
        <position position="371"/>
    </location>
    <ligand>
        <name>Fe cation</name>
        <dbReference type="ChEBI" id="CHEBI:24875"/>
    </ligand>
</feature>
<comment type="caution">
    <text evidence="16">The sequence shown here is derived from an EMBL/GenBank/DDBJ whole genome shotgun (WGS) entry which is preliminary data.</text>
</comment>
<evidence type="ECO:0000256" key="8">
    <source>
        <dbReference type="ARBA" id="ARBA00023002"/>
    </source>
</evidence>
<evidence type="ECO:0000256" key="7">
    <source>
        <dbReference type="ARBA" id="ARBA00022964"/>
    </source>
</evidence>
<organism evidence="16 17">
    <name type="scientific">Ophiocordyceps australis</name>
    <dbReference type="NCBI Taxonomy" id="1399860"/>
    <lineage>
        <taxon>Eukaryota</taxon>
        <taxon>Fungi</taxon>
        <taxon>Dikarya</taxon>
        <taxon>Ascomycota</taxon>
        <taxon>Pezizomycotina</taxon>
        <taxon>Sordariomycetes</taxon>
        <taxon>Hypocreomycetidae</taxon>
        <taxon>Hypocreales</taxon>
        <taxon>Ophiocordycipitaceae</taxon>
        <taxon>Ophiocordyceps</taxon>
    </lineage>
</organism>
<evidence type="ECO:0000256" key="4">
    <source>
        <dbReference type="ARBA" id="ARBA00013127"/>
    </source>
</evidence>
<dbReference type="OrthoDB" id="1689029at2759"/>
<dbReference type="InterPro" id="IPR046452">
    <property type="entry name" value="HgmA_N"/>
</dbReference>
<feature type="domain" description="Homogentisate 1,2-dioxygenase C-terminal" evidence="14">
    <location>
        <begin position="311"/>
        <end position="464"/>
    </location>
</feature>
<dbReference type="Pfam" id="PF04209">
    <property type="entry name" value="HgmA_C"/>
    <property type="match status" value="1"/>
</dbReference>
<proteinExistence type="inferred from homology"/>
<evidence type="ECO:0000256" key="2">
    <source>
        <dbReference type="ARBA" id="ARBA00004704"/>
    </source>
</evidence>
<evidence type="ECO:0000256" key="9">
    <source>
        <dbReference type="ARBA" id="ARBA00023004"/>
    </source>
</evidence>
<evidence type="ECO:0000256" key="12">
    <source>
        <dbReference type="PIRSR" id="PIRSR605708-2"/>
    </source>
</evidence>
<feature type="binding site" evidence="12">
    <location>
        <position position="401"/>
    </location>
    <ligand>
        <name>homogentisate</name>
        <dbReference type="ChEBI" id="CHEBI:16169"/>
    </ligand>
</feature>
<gene>
    <name evidence="16" type="ORF">CDD81_2034</name>
</gene>
<feature type="compositionally biased region" description="Basic and acidic residues" evidence="13">
    <location>
        <begin position="17"/>
        <end position="28"/>
    </location>
</feature>
<dbReference type="Pfam" id="PF20510">
    <property type="entry name" value="HgmA_N"/>
    <property type="match status" value="1"/>
</dbReference>
<dbReference type="GO" id="GO:0006559">
    <property type="term" value="P:L-phenylalanine catabolic process"/>
    <property type="evidence" value="ECO:0007669"/>
    <property type="project" value="UniProtKB-UniPathway"/>
</dbReference>
<dbReference type="Proteomes" id="UP000226192">
    <property type="component" value="Unassembled WGS sequence"/>
</dbReference>
<name>A0A2C5XB53_9HYPO</name>
<dbReference type="InterPro" id="IPR005708">
    <property type="entry name" value="Homogentis_dOase"/>
</dbReference>
<feature type="domain" description="Homogentisate 1,2-dioxygenase N-terminal" evidence="15">
    <location>
        <begin position="31"/>
        <end position="309"/>
    </location>
</feature>
<evidence type="ECO:0000256" key="13">
    <source>
        <dbReference type="SAM" id="MobiDB-lite"/>
    </source>
</evidence>
<keyword evidence="5 12" id="KW-0479">Metal-binding</keyword>
<feature type="active site" description="Proton acceptor" evidence="11">
    <location>
        <position position="322"/>
    </location>
</feature>
<dbReference type="AlphaFoldDB" id="A0A2C5XB53"/>
<dbReference type="STRING" id="1399860.A0A2C5XB53"/>
<evidence type="ECO:0000256" key="11">
    <source>
        <dbReference type="PIRSR" id="PIRSR605708-1"/>
    </source>
</evidence>
<comment type="similarity">
    <text evidence="3">Belongs to the homogentisate dioxygenase family.</text>
</comment>
<dbReference type="EC" id="1.13.11.5" evidence="4"/>
<dbReference type="GO" id="GO:0005737">
    <property type="term" value="C:cytoplasm"/>
    <property type="evidence" value="ECO:0007669"/>
    <property type="project" value="TreeGrafter"/>
</dbReference>
<dbReference type="Gene3D" id="2.60.120.10">
    <property type="entry name" value="Jelly Rolls"/>
    <property type="match status" value="1"/>
</dbReference>
<reference evidence="16 17" key="1">
    <citation type="submission" date="2017-06" db="EMBL/GenBank/DDBJ databases">
        <title>Ant-infecting Ophiocordyceps genomes reveal a high diversity of potential behavioral manipulation genes and a possible major role for enterotoxins.</title>
        <authorList>
            <person name="De Bekker C."/>
            <person name="Evans H.C."/>
            <person name="Brachmann A."/>
            <person name="Hughes D.P."/>
        </authorList>
    </citation>
    <scope>NUCLEOTIDE SEQUENCE [LARGE SCALE GENOMIC DNA]</scope>
    <source>
        <strain evidence="16 17">Map64</strain>
    </source>
</reference>
<evidence type="ECO:0000256" key="10">
    <source>
        <dbReference type="ARBA" id="ARBA00023232"/>
    </source>
</evidence>
<accession>A0A2C5XB53</accession>
<comment type="cofactor">
    <cofactor evidence="1 12">
        <name>Fe cation</name>
        <dbReference type="ChEBI" id="CHEBI:24875"/>
    </cofactor>
</comment>
<feature type="binding site" evidence="12">
    <location>
        <position position="401"/>
    </location>
    <ligand>
        <name>Fe cation</name>
        <dbReference type="ChEBI" id="CHEBI:24875"/>
    </ligand>
</feature>
<dbReference type="UniPathway" id="UPA00139">
    <property type="reaction ID" value="UER00339"/>
</dbReference>
<evidence type="ECO:0000256" key="1">
    <source>
        <dbReference type="ARBA" id="ARBA00001962"/>
    </source>
</evidence>
<evidence type="ECO:0000259" key="15">
    <source>
        <dbReference type="Pfam" id="PF20510"/>
    </source>
</evidence>
<dbReference type="PANTHER" id="PTHR11056">
    <property type="entry name" value="HOMOGENTISATE 1,2-DIOXYGENASE"/>
    <property type="match status" value="1"/>
</dbReference>
<keyword evidence="6" id="KW-0828">Tyrosine catabolism</keyword>